<dbReference type="PROSITE" id="PS50181">
    <property type="entry name" value="FBOX"/>
    <property type="match status" value="1"/>
</dbReference>
<comment type="caution">
    <text evidence="2">The sequence shown here is derived from an EMBL/GenBank/DDBJ whole genome shotgun (WGS) entry which is preliminary data.</text>
</comment>
<evidence type="ECO:0000313" key="2">
    <source>
        <dbReference type="EMBL" id="TVU31226.1"/>
    </source>
</evidence>
<dbReference type="PANTHER" id="PTHR32133:SF302">
    <property type="entry name" value="F-BOX DOMAIN CONTAINING PROTEIN, EXPRESSED"/>
    <property type="match status" value="1"/>
</dbReference>
<reference evidence="2 3" key="1">
    <citation type="journal article" date="2019" name="Sci. Rep.">
        <title>A high-quality genome of Eragrostis curvula grass provides insights into Poaceae evolution and supports new strategies to enhance forage quality.</title>
        <authorList>
            <person name="Carballo J."/>
            <person name="Santos B.A.C.M."/>
            <person name="Zappacosta D."/>
            <person name="Garbus I."/>
            <person name="Selva J.P."/>
            <person name="Gallo C.A."/>
            <person name="Diaz A."/>
            <person name="Albertini E."/>
            <person name="Caccamo M."/>
            <person name="Echenique V."/>
        </authorList>
    </citation>
    <scope>NUCLEOTIDE SEQUENCE [LARGE SCALE GENOMIC DNA]</scope>
    <source>
        <strain evidence="3">cv. Victoria</strain>
        <tissue evidence="2">Leaf</tissue>
    </source>
</reference>
<evidence type="ECO:0000313" key="3">
    <source>
        <dbReference type="Proteomes" id="UP000324897"/>
    </source>
</evidence>
<dbReference type="EMBL" id="RWGY01000011">
    <property type="protein sequence ID" value="TVU31226.1"/>
    <property type="molecule type" value="Genomic_DNA"/>
</dbReference>
<feature type="domain" description="F-box" evidence="1">
    <location>
        <begin position="13"/>
        <end position="64"/>
    </location>
</feature>
<sequence>MSDVISRRVQTSPTSLAHLPEDIQAEILLHLPSPHHNLLRASQVCGLWRRLVRNPAFLHSFRERRNGTPPLIGVFHDRSFSSNRRFTPVDEDSTATGMFRCSTSWRILDCRHGRVLFLNDEASAVFLVWDPMAGGFNVINMPSDWTACHHDELNGAVVCTAGDDDEGRHGDCRASPYLVVLLAGRAPRALVSIYSSVAREWSETISYDGLPMWADVRLQPCVVIGTTLYQPLHASHTLSFDLESRNFNVIPHPLETAWMDVQIMKLDGRTLGLIMLLLACINFWEREQAGHWVLRRTVHLDILEPLSAAAATSHGPGNFRSVKLLGACEHGNVIFLEKGISVFLFYLDSLKLKKILFGDAIPLGTLSPYESFYAPRVFNCCDNSVLCDLGGQLSEQLNKSNLCHPDYDSLNSMTRHSLIGVGENMTETLSD</sequence>
<protein>
    <recommendedName>
        <fullName evidence="1">F-box domain-containing protein</fullName>
    </recommendedName>
</protein>
<dbReference type="AlphaFoldDB" id="A0A5J9V5M3"/>
<dbReference type="Pfam" id="PF12937">
    <property type="entry name" value="F-box-like"/>
    <property type="match status" value="1"/>
</dbReference>
<dbReference type="SMART" id="SM00256">
    <property type="entry name" value="FBOX"/>
    <property type="match status" value="1"/>
</dbReference>
<accession>A0A5J9V5M3</accession>
<dbReference type="PANTHER" id="PTHR32133">
    <property type="entry name" value="OS07G0120400 PROTEIN"/>
    <property type="match status" value="1"/>
</dbReference>
<dbReference type="InterPro" id="IPR036047">
    <property type="entry name" value="F-box-like_dom_sf"/>
</dbReference>
<feature type="non-terminal residue" evidence="2">
    <location>
        <position position="1"/>
    </location>
</feature>
<dbReference type="Proteomes" id="UP000324897">
    <property type="component" value="Chromosome 1"/>
</dbReference>
<name>A0A5J9V5M3_9POAL</name>
<evidence type="ECO:0000259" key="1">
    <source>
        <dbReference type="PROSITE" id="PS50181"/>
    </source>
</evidence>
<dbReference type="OrthoDB" id="685706at2759"/>
<gene>
    <name evidence="2" type="ORF">EJB05_22905</name>
</gene>
<dbReference type="InterPro" id="IPR056594">
    <property type="entry name" value="AT5G49610-like_b-prop"/>
</dbReference>
<organism evidence="2 3">
    <name type="scientific">Eragrostis curvula</name>
    <name type="common">weeping love grass</name>
    <dbReference type="NCBI Taxonomy" id="38414"/>
    <lineage>
        <taxon>Eukaryota</taxon>
        <taxon>Viridiplantae</taxon>
        <taxon>Streptophyta</taxon>
        <taxon>Embryophyta</taxon>
        <taxon>Tracheophyta</taxon>
        <taxon>Spermatophyta</taxon>
        <taxon>Magnoliopsida</taxon>
        <taxon>Liliopsida</taxon>
        <taxon>Poales</taxon>
        <taxon>Poaceae</taxon>
        <taxon>PACMAD clade</taxon>
        <taxon>Chloridoideae</taxon>
        <taxon>Eragrostideae</taxon>
        <taxon>Eragrostidinae</taxon>
        <taxon>Eragrostis</taxon>
    </lineage>
</organism>
<keyword evidence="3" id="KW-1185">Reference proteome</keyword>
<dbReference type="Gramene" id="TVU31226">
    <property type="protein sequence ID" value="TVU31226"/>
    <property type="gene ID" value="EJB05_22905"/>
</dbReference>
<dbReference type="InterPro" id="IPR001810">
    <property type="entry name" value="F-box_dom"/>
</dbReference>
<proteinExistence type="predicted"/>
<dbReference type="SUPFAM" id="SSF81383">
    <property type="entry name" value="F-box domain"/>
    <property type="match status" value="1"/>
</dbReference>
<dbReference type="Gene3D" id="1.20.1280.50">
    <property type="match status" value="1"/>
</dbReference>
<dbReference type="Pfam" id="PF23635">
    <property type="entry name" value="Beta-prop_AT5G49610-like"/>
    <property type="match status" value="1"/>
</dbReference>